<feature type="region of interest" description="Disordered" evidence="1">
    <location>
        <begin position="243"/>
        <end position="285"/>
    </location>
</feature>
<dbReference type="InterPro" id="IPR050931">
    <property type="entry name" value="Mito_Protein_Transport_Metaxin"/>
</dbReference>
<keyword evidence="6" id="KW-1185">Reference proteome</keyword>
<proteinExistence type="predicted"/>
<keyword evidence="2" id="KW-1133">Transmembrane helix</keyword>
<reference evidence="6" key="1">
    <citation type="submission" date="2016-04" db="EMBL/GenBank/DDBJ databases">
        <title>Cephalotus genome sequencing.</title>
        <authorList>
            <person name="Fukushima K."/>
            <person name="Hasebe M."/>
            <person name="Fang X."/>
        </authorList>
    </citation>
    <scope>NUCLEOTIDE SEQUENCE [LARGE SCALE GENOMIC DNA]</scope>
    <source>
        <strain evidence="6">cv. St1</strain>
    </source>
</reference>
<dbReference type="FunCoup" id="A0A1Q3CZ34">
    <property type="interactions" value="2787"/>
</dbReference>
<dbReference type="PANTHER" id="PTHR12289">
    <property type="entry name" value="METAXIN RELATED"/>
    <property type="match status" value="1"/>
</dbReference>
<evidence type="ECO:0000259" key="4">
    <source>
        <dbReference type="Pfam" id="PF17172"/>
    </source>
</evidence>
<sequence length="326" mass="36960">MAESEERQELTLVARKPCCALPTACPVCLPVYLYLKLARIPFHLDFNSIFPDSDQIPYVESGTYVAYNNENGGVIECLKKDGMVDLDTEFQFVPEWISIKAMITSWLADAVMYELWLGTDGSSARKIYYSDLSWPIGKVLFFKQIYNEKQRLGITKENADRREEEIYKRAKLAYGALSTRLGEEDFLFENRPSSLDAYFLAHALFTLQALPETSALRSLLLEHGNLARYADKHKMFIEAGTSSASVPPCCNSDHSSAPKRGPSNWSSKPKSKPKREKTEEEKTSKRRAKYFLATQFIAIVLFLSLLGGFESGEVEFDNDDEDIGYE</sequence>
<dbReference type="GO" id="GO:0006626">
    <property type="term" value="P:protein targeting to mitochondrion"/>
    <property type="evidence" value="ECO:0007669"/>
    <property type="project" value="TreeGrafter"/>
</dbReference>
<dbReference type="Pfam" id="PF17171">
    <property type="entry name" value="GST_C_6"/>
    <property type="match status" value="1"/>
</dbReference>
<feature type="domain" description="Thioredoxin-like fold" evidence="4">
    <location>
        <begin position="26"/>
        <end position="119"/>
    </location>
</feature>
<evidence type="ECO:0000256" key="1">
    <source>
        <dbReference type="SAM" id="MobiDB-lite"/>
    </source>
</evidence>
<evidence type="ECO:0000313" key="5">
    <source>
        <dbReference type="EMBL" id="GAV85497.1"/>
    </source>
</evidence>
<evidence type="ECO:0000259" key="3">
    <source>
        <dbReference type="Pfam" id="PF17171"/>
    </source>
</evidence>
<dbReference type="Proteomes" id="UP000187406">
    <property type="component" value="Unassembled WGS sequence"/>
</dbReference>
<dbReference type="PANTHER" id="PTHR12289:SF41">
    <property type="entry name" value="FAILED AXON CONNECTIONS-RELATED"/>
    <property type="match status" value="1"/>
</dbReference>
<protein>
    <recommendedName>
        <fullName evidence="7">Metaxin</fullName>
    </recommendedName>
</protein>
<name>A0A1Q3CZ34_CEPFO</name>
<organism evidence="5 6">
    <name type="scientific">Cephalotus follicularis</name>
    <name type="common">Albany pitcher plant</name>
    <dbReference type="NCBI Taxonomy" id="3775"/>
    <lineage>
        <taxon>Eukaryota</taxon>
        <taxon>Viridiplantae</taxon>
        <taxon>Streptophyta</taxon>
        <taxon>Embryophyta</taxon>
        <taxon>Tracheophyta</taxon>
        <taxon>Spermatophyta</taxon>
        <taxon>Magnoliopsida</taxon>
        <taxon>eudicotyledons</taxon>
        <taxon>Gunneridae</taxon>
        <taxon>Pentapetalae</taxon>
        <taxon>rosids</taxon>
        <taxon>fabids</taxon>
        <taxon>Oxalidales</taxon>
        <taxon>Cephalotaceae</taxon>
        <taxon>Cephalotus</taxon>
    </lineage>
</organism>
<dbReference type="CDD" id="cd03193">
    <property type="entry name" value="GST_C_Metaxin"/>
    <property type="match status" value="1"/>
</dbReference>
<keyword evidence="2" id="KW-0812">Transmembrane</keyword>
<dbReference type="InterPro" id="IPR012336">
    <property type="entry name" value="Thioredoxin-like_fold"/>
</dbReference>
<dbReference type="InterPro" id="IPR033468">
    <property type="entry name" value="Metaxin_GST"/>
</dbReference>
<gene>
    <name evidence="5" type="ORF">CFOL_v3_28933</name>
</gene>
<evidence type="ECO:0000313" key="6">
    <source>
        <dbReference type="Proteomes" id="UP000187406"/>
    </source>
</evidence>
<dbReference type="AlphaFoldDB" id="A0A1Q3CZ34"/>
<evidence type="ECO:0000256" key="2">
    <source>
        <dbReference type="SAM" id="Phobius"/>
    </source>
</evidence>
<keyword evidence="2" id="KW-0472">Membrane</keyword>
<feature type="transmembrane region" description="Helical" evidence="2">
    <location>
        <begin position="290"/>
        <end position="309"/>
    </location>
</feature>
<dbReference type="EMBL" id="BDDD01003590">
    <property type="protein sequence ID" value="GAV85497.1"/>
    <property type="molecule type" value="Genomic_DNA"/>
</dbReference>
<evidence type="ECO:0008006" key="7">
    <source>
        <dbReference type="Google" id="ProtNLM"/>
    </source>
</evidence>
<accession>A0A1Q3CZ34</accession>
<dbReference type="GO" id="GO:0005741">
    <property type="term" value="C:mitochondrial outer membrane"/>
    <property type="evidence" value="ECO:0007669"/>
    <property type="project" value="TreeGrafter"/>
</dbReference>
<dbReference type="Pfam" id="PF17172">
    <property type="entry name" value="GST_N_4"/>
    <property type="match status" value="1"/>
</dbReference>
<dbReference type="STRING" id="3775.A0A1Q3CZ34"/>
<feature type="domain" description="Metaxin glutathione S-transferase" evidence="3">
    <location>
        <begin position="170"/>
        <end position="231"/>
    </location>
</feature>
<comment type="caution">
    <text evidence="5">The sequence shown here is derived from an EMBL/GenBank/DDBJ whole genome shotgun (WGS) entry which is preliminary data.</text>
</comment>
<dbReference type="InParanoid" id="A0A1Q3CZ34"/>
<dbReference type="OrthoDB" id="5835136at2759"/>